<dbReference type="PROSITE" id="PS50893">
    <property type="entry name" value="ABC_TRANSPORTER_2"/>
    <property type="match status" value="1"/>
</dbReference>
<keyword evidence="2" id="KW-0547">Nucleotide-binding</keyword>
<name>A0A2K8N718_9BACL</name>
<dbReference type="KEGG" id="kyr:CVV65_08080"/>
<dbReference type="SMART" id="SM00382">
    <property type="entry name" value="AAA"/>
    <property type="match status" value="1"/>
</dbReference>
<sequence>MLEFELEMPLASFTLHAEGRVDPGITAVLGPSGAGKSTLLQCLAGLAHPVSGRIRLGERILYSSNGRIFVPPEHRGVGYVPQQYALFPKMTVFRNVEYGLRARRVPKARREVKVEEILRRLGIGHLARRLPAHLSGGEAQRVALARALVIDPDYILLDEPLAALDPETREAVRKFLRGVLSDASCPVLLVTHDVEDVRRLADRVMVIHEGRIIFYGGVEQWERQGIPASTRRVE</sequence>
<dbReference type="Gene3D" id="3.40.50.300">
    <property type="entry name" value="P-loop containing nucleotide triphosphate hydrolases"/>
    <property type="match status" value="1"/>
</dbReference>
<keyword evidence="6" id="KW-1185">Reference proteome</keyword>
<dbReference type="SUPFAM" id="SSF52540">
    <property type="entry name" value="P-loop containing nucleoside triphosphate hydrolases"/>
    <property type="match status" value="1"/>
</dbReference>
<dbReference type="OrthoDB" id="2374252at2"/>
<dbReference type="InterPro" id="IPR017871">
    <property type="entry name" value="ABC_transporter-like_CS"/>
</dbReference>
<keyword evidence="1" id="KW-0813">Transport</keyword>
<keyword evidence="3" id="KW-0067">ATP-binding</keyword>
<accession>A0A2K8N718</accession>
<dbReference type="RefSeq" id="WP_100667690.1">
    <property type="nucleotide sequence ID" value="NZ_CP024955.1"/>
</dbReference>
<dbReference type="AlphaFoldDB" id="A0A2K8N718"/>
<feature type="domain" description="ABC transporter" evidence="4">
    <location>
        <begin position="6"/>
        <end position="234"/>
    </location>
</feature>
<proteinExistence type="predicted"/>
<dbReference type="InterPro" id="IPR003593">
    <property type="entry name" value="AAA+_ATPase"/>
</dbReference>
<dbReference type="GO" id="GO:0016887">
    <property type="term" value="F:ATP hydrolysis activity"/>
    <property type="evidence" value="ECO:0007669"/>
    <property type="project" value="InterPro"/>
</dbReference>
<dbReference type="EMBL" id="CP024955">
    <property type="protein sequence ID" value="ATY84885.1"/>
    <property type="molecule type" value="Genomic_DNA"/>
</dbReference>
<protein>
    <submittedName>
        <fullName evidence="5">ABC transporter</fullName>
    </submittedName>
</protein>
<dbReference type="PROSITE" id="PS00211">
    <property type="entry name" value="ABC_TRANSPORTER_1"/>
    <property type="match status" value="1"/>
</dbReference>
<evidence type="ECO:0000259" key="4">
    <source>
        <dbReference type="PROSITE" id="PS50893"/>
    </source>
</evidence>
<evidence type="ECO:0000313" key="5">
    <source>
        <dbReference type="EMBL" id="ATY84885.1"/>
    </source>
</evidence>
<dbReference type="PANTHER" id="PTHR42781">
    <property type="entry name" value="SPERMIDINE/PUTRESCINE IMPORT ATP-BINDING PROTEIN POTA"/>
    <property type="match status" value="1"/>
</dbReference>
<organism evidence="5 6">
    <name type="scientific">Kyrpidia spormannii</name>
    <dbReference type="NCBI Taxonomy" id="2055160"/>
    <lineage>
        <taxon>Bacteria</taxon>
        <taxon>Bacillati</taxon>
        <taxon>Bacillota</taxon>
        <taxon>Bacilli</taxon>
        <taxon>Bacillales</taxon>
        <taxon>Alicyclobacillaceae</taxon>
        <taxon>Kyrpidia</taxon>
    </lineage>
</organism>
<evidence type="ECO:0000256" key="2">
    <source>
        <dbReference type="ARBA" id="ARBA00022741"/>
    </source>
</evidence>
<dbReference type="GO" id="GO:0005524">
    <property type="term" value="F:ATP binding"/>
    <property type="evidence" value="ECO:0007669"/>
    <property type="project" value="UniProtKB-KW"/>
</dbReference>
<dbReference type="Proteomes" id="UP000231932">
    <property type="component" value="Chromosome"/>
</dbReference>
<reference evidence="6" key="1">
    <citation type="submission" date="2017-11" db="EMBL/GenBank/DDBJ databases">
        <title>Complete Genome Sequence of Kyrpidia sp. Strain EA-1, a thermophilic, hydrogen-oxidizing Bacterium, isolated from the Azores.</title>
        <authorList>
            <person name="Reiner J.E."/>
            <person name="Lapp C.J."/>
            <person name="Bunk B."/>
            <person name="Gescher J."/>
        </authorList>
    </citation>
    <scope>NUCLEOTIDE SEQUENCE [LARGE SCALE GENOMIC DNA]</scope>
    <source>
        <strain evidence="6">EA-1</strain>
    </source>
</reference>
<evidence type="ECO:0000313" key="6">
    <source>
        <dbReference type="Proteomes" id="UP000231932"/>
    </source>
</evidence>
<dbReference type="InterPro" id="IPR003439">
    <property type="entry name" value="ABC_transporter-like_ATP-bd"/>
</dbReference>
<evidence type="ECO:0000256" key="3">
    <source>
        <dbReference type="ARBA" id="ARBA00022840"/>
    </source>
</evidence>
<evidence type="ECO:0000256" key="1">
    <source>
        <dbReference type="ARBA" id="ARBA00022448"/>
    </source>
</evidence>
<dbReference type="InterPro" id="IPR027417">
    <property type="entry name" value="P-loop_NTPase"/>
</dbReference>
<gene>
    <name evidence="5" type="ORF">CVV65_08080</name>
</gene>
<dbReference type="PANTHER" id="PTHR42781:SF4">
    <property type="entry name" value="SPERMIDINE_PUTRESCINE IMPORT ATP-BINDING PROTEIN POTA"/>
    <property type="match status" value="1"/>
</dbReference>
<dbReference type="Pfam" id="PF00005">
    <property type="entry name" value="ABC_tran"/>
    <property type="match status" value="1"/>
</dbReference>
<dbReference type="InterPro" id="IPR050093">
    <property type="entry name" value="ABC_SmlMolc_Importer"/>
</dbReference>